<evidence type="ECO:0000313" key="2">
    <source>
        <dbReference type="EMBL" id="KOG88529.1"/>
    </source>
</evidence>
<accession>A0ABR5J570</accession>
<feature type="compositionally biased region" description="Basic and acidic residues" evidence="1">
    <location>
        <begin position="1"/>
        <end position="14"/>
    </location>
</feature>
<protein>
    <submittedName>
        <fullName evidence="2">Uncharacterized protein</fullName>
    </submittedName>
</protein>
<reference evidence="2 3" key="1">
    <citation type="submission" date="2015-07" db="EMBL/GenBank/DDBJ databases">
        <authorList>
            <person name="Ju K.-S."/>
            <person name="Doroghazi J.R."/>
            <person name="Metcalf W.W."/>
        </authorList>
    </citation>
    <scope>NUCLEOTIDE SEQUENCE [LARGE SCALE GENOMIC DNA]</scope>
    <source>
        <strain evidence="2 3">NRRL B-3589</strain>
    </source>
</reference>
<name>A0ABR5J570_9ACTN</name>
<comment type="caution">
    <text evidence="2">The sequence shown here is derived from an EMBL/GenBank/DDBJ whole genome shotgun (WGS) entry which is preliminary data.</text>
</comment>
<organism evidence="2 3">
    <name type="scientific">Streptomyces varsoviensis</name>
    <dbReference type="NCBI Taxonomy" id="67373"/>
    <lineage>
        <taxon>Bacteria</taxon>
        <taxon>Bacillati</taxon>
        <taxon>Actinomycetota</taxon>
        <taxon>Actinomycetes</taxon>
        <taxon>Kitasatosporales</taxon>
        <taxon>Streptomycetaceae</taxon>
        <taxon>Streptomyces</taxon>
    </lineage>
</organism>
<sequence>MPPHLDRTLDELDPPRWAPPAPDATRLAREVHGLRRVPLCELGPAELRVLVAQRVALAYVVPLAVRLLLDDPLLDAAFYEGDLLLAVVGLPAAAWAPHPGLKARLRSAIAELPESAIDGLPRGGGEELARFADRPAPESLNRFAGR</sequence>
<feature type="region of interest" description="Disordered" evidence="1">
    <location>
        <begin position="1"/>
        <end position="23"/>
    </location>
</feature>
<dbReference type="Proteomes" id="UP000037020">
    <property type="component" value="Unassembled WGS sequence"/>
</dbReference>
<keyword evidence="3" id="KW-1185">Reference proteome</keyword>
<gene>
    <name evidence="2" type="ORF">ADK38_19295</name>
</gene>
<dbReference type="Pfam" id="PF18616">
    <property type="entry name" value="CdiI_3"/>
    <property type="match status" value="1"/>
</dbReference>
<dbReference type="InterPro" id="IPR040547">
    <property type="entry name" value="CdiI"/>
</dbReference>
<dbReference type="CDD" id="cd20691">
    <property type="entry name" value="CdiI_EC536-like"/>
    <property type="match status" value="1"/>
</dbReference>
<dbReference type="EMBL" id="LGUT01001644">
    <property type="protein sequence ID" value="KOG88529.1"/>
    <property type="molecule type" value="Genomic_DNA"/>
</dbReference>
<proteinExistence type="predicted"/>
<evidence type="ECO:0000313" key="3">
    <source>
        <dbReference type="Proteomes" id="UP000037020"/>
    </source>
</evidence>
<dbReference type="RefSeq" id="WP_037967094.1">
    <property type="nucleotide sequence ID" value="NZ_JBIRHZ010000009.1"/>
</dbReference>
<evidence type="ECO:0000256" key="1">
    <source>
        <dbReference type="SAM" id="MobiDB-lite"/>
    </source>
</evidence>